<reference evidence="3" key="1">
    <citation type="submission" date="2020-11" db="EMBL/GenBank/DDBJ databases">
        <title>Whole-genome analyses of Nonomuraea sp. K274.</title>
        <authorList>
            <person name="Veyisoglu A."/>
        </authorList>
    </citation>
    <scope>NUCLEOTIDE SEQUENCE</scope>
    <source>
        <strain evidence="3">K274</strain>
    </source>
</reference>
<protein>
    <submittedName>
        <fullName evidence="3">Phosphotransferase</fullName>
    </submittedName>
</protein>
<dbReference type="EMBL" id="JADOGI010000009">
    <property type="protein sequence ID" value="MBF8185134.1"/>
    <property type="molecule type" value="Genomic_DNA"/>
</dbReference>
<sequence length="292" mass="31863">MTDDVPVPLPGGWASHVVRAGDTVRRPVRPSTPAVHALLRHLEDAGFDGAPRVLGIDGDGREVLSYVDGETVGGAEPWPEWTRTDETLVSAGRLLRRFHDAVAGFRPPPGAVWMSGGRLGPGKVVCHNDASPHNFVHRDGAVRAFIDWDLAGPRDPRRDLALMAWQTVPLYHPELCARIGWRAAPEVERRLRLLMDAYGPVERAGFADVIRDRIRESRDGILAGAAAGDDVHVRLAAAGVADDMTATLAYVTAHADRILRALTDHPPDETATVHRARPATHRTRPDRPPDET</sequence>
<name>A0A931EV05_9ACTN</name>
<gene>
    <name evidence="3" type="ORF">ITP53_05145</name>
</gene>
<dbReference type="SUPFAM" id="SSF56112">
    <property type="entry name" value="Protein kinase-like (PK-like)"/>
    <property type="match status" value="1"/>
</dbReference>
<organism evidence="3 4">
    <name type="scientific">Nonomuraea cypriaca</name>
    <dbReference type="NCBI Taxonomy" id="1187855"/>
    <lineage>
        <taxon>Bacteria</taxon>
        <taxon>Bacillati</taxon>
        <taxon>Actinomycetota</taxon>
        <taxon>Actinomycetes</taxon>
        <taxon>Streptosporangiales</taxon>
        <taxon>Streptosporangiaceae</taxon>
        <taxon>Nonomuraea</taxon>
    </lineage>
</organism>
<evidence type="ECO:0000313" key="3">
    <source>
        <dbReference type="EMBL" id="MBF8185134.1"/>
    </source>
</evidence>
<comment type="caution">
    <text evidence="3">The sequence shown here is derived from an EMBL/GenBank/DDBJ whole genome shotgun (WGS) entry which is preliminary data.</text>
</comment>
<evidence type="ECO:0000256" key="1">
    <source>
        <dbReference type="SAM" id="MobiDB-lite"/>
    </source>
</evidence>
<feature type="domain" description="Aminoglycoside phosphotransferase" evidence="2">
    <location>
        <begin position="123"/>
        <end position="168"/>
    </location>
</feature>
<evidence type="ECO:0000259" key="2">
    <source>
        <dbReference type="Pfam" id="PF01636"/>
    </source>
</evidence>
<dbReference type="Proteomes" id="UP000605361">
    <property type="component" value="Unassembled WGS sequence"/>
</dbReference>
<dbReference type="Gene3D" id="3.90.1200.10">
    <property type="match status" value="1"/>
</dbReference>
<dbReference type="Pfam" id="PF01636">
    <property type="entry name" value="APH"/>
    <property type="match status" value="2"/>
</dbReference>
<feature type="region of interest" description="Disordered" evidence="1">
    <location>
        <begin position="265"/>
        <end position="292"/>
    </location>
</feature>
<keyword evidence="4" id="KW-1185">Reference proteome</keyword>
<proteinExistence type="predicted"/>
<dbReference type="InterPro" id="IPR002575">
    <property type="entry name" value="Aminoglycoside_PTrfase"/>
</dbReference>
<feature type="compositionally biased region" description="Basic and acidic residues" evidence="1">
    <location>
        <begin position="283"/>
        <end position="292"/>
    </location>
</feature>
<accession>A0A931EV05</accession>
<dbReference type="InterPro" id="IPR011009">
    <property type="entry name" value="Kinase-like_dom_sf"/>
</dbReference>
<dbReference type="AlphaFoldDB" id="A0A931EV05"/>
<evidence type="ECO:0000313" key="4">
    <source>
        <dbReference type="Proteomes" id="UP000605361"/>
    </source>
</evidence>
<dbReference type="RefSeq" id="WP_195894113.1">
    <property type="nucleotide sequence ID" value="NZ_JADOGI010000009.1"/>
</dbReference>
<feature type="domain" description="Aminoglycoside phosphotransferase" evidence="2">
    <location>
        <begin position="8"/>
        <end position="109"/>
    </location>
</feature>